<dbReference type="PANTHER" id="PTHR10438:SF444">
    <property type="entry name" value="THIOREDOXIN H-TYPE 1"/>
    <property type="match status" value="1"/>
</dbReference>
<dbReference type="eggNOG" id="KOG0907">
    <property type="taxonomic scope" value="Eukaryota"/>
</dbReference>
<gene>
    <name evidence="2" type="ORF">MIMGU_mgv1a017696mg</name>
</gene>
<feature type="non-terminal residue" evidence="2">
    <location>
        <position position="1"/>
    </location>
</feature>
<keyword evidence="3" id="KW-1185">Reference proteome</keyword>
<dbReference type="AlphaFoldDB" id="A0A022RMB4"/>
<evidence type="ECO:0000313" key="2">
    <source>
        <dbReference type="EMBL" id="EYU40908.1"/>
    </source>
</evidence>
<accession>A0A022RMB4</accession>
<protein>
    <recommendedName>
        <fullName evidence="1">Thioredoxin domain-containing protein</fullName>
    </recommendedName>
</protein>
<dbReference type="PANTHER" id="PTHR10438">
    <property type="entry name" value="THIOREDOXIN"/>
    <property type="match status" value="1"/>
</dbReference>
<dbReference type="Pfam" id="PF00085">
    <property type="entry name" value="Thioredoxin"/>
    <property type="match status" value="1"/>
</dbReference>
<dbReference type="InterPro" id="IPR013766">
    <property type="entry name" value="Thioredoxin_domain"/>
</dbReference>
<evidence type="ECO:0000313" key="3">
    <source>
        <dbReference type="Proteomes" id="UP000030748"/>
    </source>
</evidence>
<dbReference type="SUPFAM" id="SSF52833">
    <property type="entry name" value="Thioredoxin-like"/>
    <property type="match status" value="1"/>
</dbReference>
<organism evidence="2 3">
    <name type="scientific">Erythranthe guttata</name>
    <name type="common">Yellow monkey flower</name>
    <name type="synonym">Mimulus guttatus</name>
    <dbReference type="NCBI Taxonomy" id="4155"/>
    <lineage>
        <taxon>Eukaryota</taxon>
        <taxon>Viridiplantae</taxon>
        <taxon>Streptophyta</taxon>
        <taxon>Embryophyta</taxon>
        <taxon>Tracheophyta</taxon>
        <taxon>Spermatophyta</taxon>
        <taxon>Magnoliopsida</taxon>
        <taxon>eudicotyledons</taxon>
        <taxon>Gunneridae</taxon>
        <taxon>Pentapetalae</taxon>
        <taxon>asterids</taxon>
        <taxon>lamiids</taxon>
        <taxon>Lamiales</taxon>
        <taxon>Phrymaceae</taxon>
        <taxon>Erythranthe</taxon>
    </lineage>
</organism>
<feature type="domain" description="Thioredoxin" evidence="1">
    <location>
        <begin position="112"/>
        <end position="188"/>
    </location>
</feature>
<dbReference type="InterPro" id="IPR050620">
    <property type="entry name" value="Thioredoxin_H-type-like"/>
</dbReference>
<evidence type="ECO:0000259" key="1">
    <source>
        <dbReference type="Pfam" id="PF00085"/>
    </source>
</evidence>
<dbReference type="CDD" id="cd02947">
    <property type="entry name" value="TRX_family"/>
    <property type="match status" value="1"/>
</dbReference>
<sequence length="199" mass="22879">AYSTLYQRPKELVELDNQLVELGVIQKELHERQKELFNMLCNQKGITYHEEEKEKKFEVFKQNLLMEMANDGDGQNLLSGHFMEEGKELLMETTNNGGGGQMTECHSMEEWKEQYHNGVVSKKLVVVNFMKPWCGACCSIAPKLIKIAKKTTNTVCEEFQVEATPTFVFLKEGKEVHRIVRPMIKDLQREIDKHGAVTA</sequence>
<dbReference type="STRING" id="4155.A0A022RMB4"/>
<reference evidence="2 3" key="1">
    <citation type="journal article" date="2013" name="Proc. Natl. Acad. Sci. U.S.A.">
        <title>Fine-scale variation in meiotic recombination in Mimulus inferred from population shotgun sequencing.</title>
        <authorList>
            <person name="Hellsten U."/>
            <person name="Wright K.M."/>
            <person name="Jenkins J."/>
            <person name="Shu S."/>
            <person name="Yuan Y."/>
            <person name="Wessler S.R."/>
            <person name="Schmutz J."/>
            <person name="Willis J.H."/>
            <person name="Rokhsar D.S."/>
        </authorList>
    </citation>
    <scope>NUCLEOTIDE SEQUENCE [LARGE SCALE GENOMIC DNA]</scope>
    <source>
        <strain evidence="3">cv. DUN x IM62</strain>
    </source>
</reference>
<dbReference type="EMBL" id="KI630371">
    <property type="protein sequence ID" value="EYU40908.1"/>
    <property type="molecule type" value="Genomic_DNA"/>
</dbReference>
<dbReference type="Proteomes" id="UP000030748">
    <property type="component" value="Unassembled WGS sequence"/>
</dbReference>
<dbReference type="InterPro" id="IPR036249">
    <property type="entry name" value="Thioredoxin-like_sf"/>
</dbReference>
<name>A0A022RMB4_ERYGU</name>
<dbReference type="Gene3D" id="3.40.30.10">
    <property type="entry name" value="Glutaredoxin"/>
    <property type="match status" value="1"/>
</dbReference>
<proteinExistence type="predicted"/>